<evidence type="ECO:0000259" key="9">
    <source>
        <dbReference type="Pfam" id="PF08016"/>
    </source>
</evidence>
<comment type="subcellular location">
    <subcellularLocation>
        <location evidence="1">Membrane</location>
        <topology evidence="1">Multi-pass membrane protein</topology>
    </subcellularLocation>
</comment>
<organism evidence="11">
    <name type="scientific">Arcella intermedia</name>
    <dbReference type="NCBI Taxonomy" id="1963864"/>
    <lineage>
        <taxon>Eukaryota</taxon>
        <taxon>Amoebozoa</taxon>
        <taxon>Tubulinea</taxon>
        <taxon>Elardia</taxon>
        <taxon>Arcellinida</taxon>
        <taxon>Sphaerothecina</taxon>
        <taxon>Arcellidae</taxon>
        <taxon>Arcella</taxon>
    </lineage>
</organism>
<accession>A0A6B2L1T2</accession>
<dbReference type="Pfam" id="PF08016">
    <property type="entry name" value="PKD_channel"/>
    <property type="match status" value="1"/>
</dbReference>
<comment type="similarity">
    <text evidence="2">Belongs to the polycystin family.</text>
</comment>
<dbReference type="PRINTS" id="PR01433">
    <property type="entry name" value="POLYCYSTIN2"/>
</dbReference>
<dbReference type="GO" id="GO:0016020">
    <property type="term" value="C:membrane"/>
    <property type="evidence" value="ECO:0007669"/>
    <property type="project" value="UniProtKB-SubCell"/>
</dbReference>
<feature type="disulfide bond" evidence="7">
    <location>
        <begin position="128"/>
        <end position="140"/>
    </location>
</feature>
<dbReference type="GO" id="GO:0005509">
    <property type="term" value="F:calcium ion binding"/>
    <property type="evidence" value="ECO:0007669"/>
    <property type="project" value="InterPro"/>
</dbReference>
<dbReference type="Pfam" id="PF20519">
    <property type="entry name" value="Polycystin_dom"/>
    <property type="match status" value="1"/>
</dbReference>
<feature type="transmembrane region" description="Helical" evidence="8">
    <location>
        <begin position="388"/>
        <end position="411"/>
    </location>
</feature>
<evidence type="ECO:0000256" key="1">
    <source>
        <dbReference type="ARBA" id="ARBA00004141"/>
    </source>
</evidence>
<feature type="transmembrane region" description="Helical" evidence="8">
    <location>
        <begin position="339"/>
        <end position="362"/>
    </location>
</feature>
<dbReference type="PANTHER" id="PTHR10877:SF183">
    <property type="entry name" value="AT14535P-RELATED"/>
    <property type="match status" value="1"/>
</dbReference>
<keyword evidence="3 8" id="KW-0812">Transmembrane</keyword>
<evidence type="ECO:0000256" key="7">
    <source>
        <dbReference type="PIRSR" id="PIRSR603915-2"/>
    </source>
</evidence>
<protein>
    <submittedName>
        <fullName evidence="11">Uncharacterized protein</fullName>
    </submittedName>
</protein>
<keyword evidence="4 8" id="KW-1133">Transmembrane helix</keyword>
<feature type="transmembrane region" description="Helical" evidence="8">
    <location>
        <begin position="304"/>
        <end position="327"/>
    </location>
</feature>
<evidence type="ECO:0000256" key="4">
    <source>
        <dbReference type="ARBA" id="ARBA00022989"/>
    </source>
</evidence>
<dbReference type="Gene3D" id="1.10.287.70">
    <property type="match status" value="1"/>
</dbReference>
<dbReference type="EMBL" id="GIBP01001927">
    <property type="protein sequence ID" value="NDV30896.1"/>
    <property type="molecule type" value="Transcribed_RNA"/>
</dbReference>
<dbReference type="PANTHER" id="PTHR10877">
    <property type="entry name" value="POLYCYSTIN FAMILY MEMBER"/>
    <property type="match status" value="1"/>
</dbReference>
<feature type="transmembrane region" description="Helical" evidence="8">
    <location>
        <begin position="450"/>
        <end position="471"/>
    </location>
</feature>
<keyword evidence="6" id="KW-0325">Glycoprotein</keyword>
<feature type="transmembrane region" description="Helical" evidence="8">
    <location>
        <begin position="423"/>
        <end position="444"/>
    </location>
</feature>
<evidence type="ECO:0000256" key="6">
    <source>
        <dbReference type="ARBA" id="ARBA00023180"/>
    </source>
</evidence>
<dbReference type="InterPro" id="IPR013122">
    <property type="entry name" value="PKD1_2_channel"/>
</dbReference>
<dbReference type="AlphaFoldDB" id="A0A6B2L1T2"/>
<evidence type="ECO:0000256" key="5">
    <source>
        <dbReference type="ARBA" id="ARBA00023136"/>
    </source>
</evidence>
<dbReference type="InterPro" id="IPR003915">
    <property type="entry name" value="PKD_2"/>
</dbReference>
<feature type="domain" description="Polycystin cation channel PKD1/PKD2" evidence="9">
    <location>
        <begin position="263"/>
        <end position="476"/>
    </location>
</feature>
<proteinExistence type="inferred from homology"/>
<feature type="domain" description="Polycystin" evidence="10">
    <location>
        <begin position="75"/>
        <end position="221"/>
    </location>
</feature>
<evidence type="ECO:0000313" key="11">
    <source>
        <dbReference type="EMBL" id="NDV30896.1"/>
    </source>
</evidence>
<keyword evidence="5 8" id="KW-0472">Membrane</keyword>
<name>A0A6B2L1T2_9EUKA</name>
<evidence type="ECO:0000256" key="8">
    <source>
        <dbReference type="SAM" id="Phobius"/>
    </source>
</evidence>
<feature type="transmembrane region" description="Helical" evidence="8">
    <location>
        <begin position="252"/>
        <end position="270"/>
    </location>
</feature>
<sequence length="513" mass="57898">MVWDSDKIGEQLRKLPDSLDKQRKQKAIERTKLIYRGILFTLYLIIFVIFALSIKQSDSTCTLGDALRSTFAEQSQVTFKADVWNYLDNTILPLLSGNGDNTTIILGGNSILLGYIEIRQYRYSIAPCSVRDDVEGLIDCVSDSSDPSPFGPTNISLYKLDANPFWGSGYSSGPHNLVLLPNNRSDASILLDELKNFGWIDRATKAIIVLVNIFSLGSNQFGQFGKIFEQDHGVWETNSQFSSITPPDTQTLVTFIIYIGTFIIFEIVYFRQLISYLTHRGIYSTIIAYLFTLSWELVDTILHLFQLVFLALWILFTVEVVSFTKIIDLSKNIDQTESINYLVSLSSTIWAAISCVIILLVMKSFQFFAVNRYTATTFNTMVTAAPHVFALIVVAMFVWLMVSLGGMLILCSNSWLFKNWGTSYFTSWDILTGSIAIQDLAGISPILGPAYYMISTFILSFFLLNMFIGVIGEYYKRAMVDDDTSDDASFEEKFKMRVGRVSKARQALFLLST</sequence>
<evidence type="ECO:0000256" key="2">
    <source>
        <dbReference type="ARBA" id="ARBA00007200"/>
    </source>
</evidence>
<dbReference type="InterPro" id="IPR051223">
    <property type="entry name" value="Polycystin"/>
</dbReference>
<reference evidence="11" key="1">
    <citation type="journal article" date="2020" name="J. Eukaryot. Microbiol.">
        <title>De novo Sequencing, Assembly and Annotation of the Transcriptome for the Free-Living Testate Amoeba Arcella intermedia.</title>
        <authorList>
            <person name="Ribeiro G.M."/>
            <person name="Porfirio-Sousa A.L."/>
            <person name="Maurer-Alcala X.X."/>
            <person name="Katz L.A."/>
            <person name="Lahr D.J.G."/>
        </authorList>
    </citation>
    <scope>NUCLEOTIDE SEQUENCE</scope>
</reference>
<dbReference type="InterPro" id="IPR046791">
    <property type="entry name" value="Polycystin_dom"/>
</dbReference>
<feature type="transmembrane region" description="Helical" evidence="8">
    <location>
        <begin position="33"/>
        <end position="54"/>
    </location>
</feature>
<evidence type="ECO:0000256" key="3">
    <source>
        <dbReference type="ARBA" id="ARBA00022692"/>
    </source>
</evidence>
<feature type="transmembrane region" description="Helical" evidence="8">
    <location>
        <begin position="282"/>
        <end position="298"/>
    </location>
</feature>
<evidence type="ECO:0000259" key="10">
    <source>
        <dbReference type="Pfam" id="PF20519"/>
    </source>
</evidence>